<dbReference type="Proteomes" id="UP000219993">
    <property type="component" value="Chromosome"/>
</dbReference>
<dbReference type="SUPFAM" id="SSF48452">
    <property type="entry name" value="TPR-like"/>
    <property type="match status" value="1"/>
</dbReference>
<reference evidence="2 3" key="1">
    <citation type="journal article" date="2017" name="Sci. Rep.">
        <title>Revealing the Saline Adaptation Strategies of the Halophilic Bacterium Halomonas beimenensis through High-throughput Omics and Transposon Mutagenesis Approaches.</title>
        <authorList>
            <person name="Chen Y.H."/>
            <person name="Lin S.S."/>
            <person name="Shyu Y.T."/>
        </authorList>
    </citation>
    <scope>NUCLEOTIDE SEQUENCE [LARGE SCALE GENOMIC DNA]</scope>
    <source>
        <strain evidence="2 3">NTU-111</strain>
    </source>
</reference>
<dbReference type="AlphaFoldDB" id="A0A291P938"/>
<accession>A0A291P938</accession>
<dbReference type="Pfam" id="PF13181">
    <property type="entry name" value="TPR_8"/>
    <property type="match status" value="1"/>
</dbReference>
<dbReference type="RefSeq" id="WP_097789708.1">
    <property type="nucleotide sequence ID" value="NZ_BAAADT010000031.1"/>
</dbReference>
<keyword evidence="3" id="KW-1185">Reference proteome</keyword>
<evidence type="ECO:0000313" key="3">
    <source>
        <dbReference type="Proteomes" id="UP000219993"/>
    </source>
</evidence>
<sequence length="356" mass="39158">MPQAPEIFKRSLDDIHLDGLPPRDDPGFEDAVLQSITLQYAAKGYTAAIVIQDGHVRGVAVPQEGVEPKQYILGLLEHRFLEDALPALEVMAEMTDDPEILYNYGVCLSEMGRVEESISPLQACVEAEPDYAHAHAALGFSYVKLGELDKAETTLRNAAEKLPDDLWVNRNLAGLLAKRGKHEEAKPFFERALAANPKDIGTLYGLALNLEELGPQNHEQAIGIYQRIIELEPNSPITTEAKKALSRLAQGTMKEKADGGLRMDAVMYMTGAFETFENMEQQELAKVVFEIAKLGESGLSINDPDKRYTLKSLDGDFSGLQLLSMMHVGLKQIDPSLDSQSGLDAEYDAAKRMAGK</sequence>
<gene>
    <name evidence="2" type="ORF">BEI_2391</name>
</gene>
<feature type="repeat" description="TPR" evidence="1">
    <location>
        <begin position="132"/>
        <end position="165"/>
    </location>
</feature>
<dbReference type="SMART" id="SM00028">
    <property type="entry name" value="TPR"/>
    <property type="match status" value="4"/>
</dbReference>
<dbReference type="InterPro" id="IPR019734">
    <property type="entry name" value="TPR_rpt"/>
</dbReference>
<dbReference type="InterPro" id="IPR011990">
    <property type="entry name" value="TPR-like_helical_dom_sf"/>
</dbReference>
<dbReference type="EMBL" id="CP021435">
    <property type="protein sequence ID" value="ATJ83378.1"/>
    <property type="molecule type" value="Genomic_DNA"/>
</dbReference>
<dbReference type="KEGG" id="hbe:BEI_2391"/>
<dbReference type="OrthoDB" id="9814129at2"/>
<feature type="repeat" description="TPR" evidence="1">
    <location>
        <begin position="166"/>
        <end position="199"/>
    </location>
</feature>
<organism evidence="2 3">
    <name type="scientific">Halomonas beimenensis</name>
    <dbReference type="NCBI Taxonomy" id="475662"/>
    <lineage>
        <taxon>Bacteria</taxon>
        <taxon>Pseudomonadati</taxon>
        <taxon>Pseudomonadota</taxon>
        <taxon>Gammaproteobacteria</taxon>
        <taxon>Oceanospirillales</taxon>
        <taxon>Halomonadaceae</taxon>
        <taxon>Halomonas</taxon>
    </lineage>
</organism>
<keyword evidence="1" id="KW-0802">TPR repeat</keyword>
<dbReference type="PROSITE" id="PS50005">
    <property type="entry name" value="TPR"/>
    <property type="match status" value="2"/>
</dbReference>
<dbReference type="PANTHER" id="PTHR12558">
    <property type="entry name" value="CELL DIVISION CYCLE 16,23,27"/>
    <property type="match status" value="1"/>
</dbReference>
<dbReference type="Pfam" id="PF13432">
    <property type="entry name" value="TPR_16"/>
    <property type="match status" value="1"/>
</dbReference>
<name>A0A291P938_9GAMM</name>
<evidence type="ECO:0000256" key="1">
    <source>
        <dbReference type="PROSITE-ProRule" id="PRU00339"/>
    </source>
</evidence>
<dbReference type="Gene3D" id="1.25.40.10">
    <property type="entry name" value="Tetratricopeptide repeat domain"/>
    <property type="match status" value="1"/>
</dbReference>
<protein>
    <submittedName>
        <fullName evidence="2">Uncharacterized protein</fullName>
    </submittedName>
</protein>
<dbReference type="Pfam" id="PF13174">
    <property type="entry name" value="TPR_6"/>
    <property type="match status" value="1"/>
</dbReference>
<dbReference type="PANTHER" id="PTHR12558:SF13">
    <property type="entry name" value="CELL DIVISION CYCLE PROTEIN 27 HOMOLOG"/>
    <property type="match status" value="1"/>
</dbReference>
<proteinExistence type="predicted"/>
<evidence type="ECO:0000313" key="2">
    <source>
        <dbReference type="EMBL" id="ATJ83378.1"/>
    </source>
</evidence>